<accession>A0A2U3E1E1</accession>
<feature type="region of interest" description="Disordered" evidence="4">
    <location>
        <begin position="330"/>
        <end position="383"/>
    </location>
</feature>
<reference evidence="5 6" key="1">
    <citation type="journal article" date="2016" name="Front. Microbiol.">
        <title>Genome and transcriptome sequences reveal the specific parasitism of the nematophagous Purpureocillium lilacinum 36-1.</title>
        <authorList>
            <person name="Xie J."/>
            <person name="Li S."/>
            <person name="Mo C."/>
            <person name="Xiao X."/>
            <person name="Peng D."/>
            <person name="Wang G."/>
            <person name="Xiao Y."/>
        </authorList>
    </citation>
    <scope>NUCLEOTIDE SEQUENCE [LARGE SCALE GENOMIC DNA]</scope>
    <source>
        <strain evidence="5 6">36-1</strain>
    </source>
</reference>
<dbReference type="GO" id="GO:0002143">
    <property type="term" value="P:tRNA wobble position uridine thiolation"/>
    <property type="evidence" value="ECO:0007669"/>
    <property type="project" value="TreeGrafter"/>
</dbReference>
<dbReference type="Proteomes" id="UP000245956">
    <property type="component" value="Unassembled WGS sequence"/>
</dbReference>
<feature type="compositionally biased region" description="Acidic residues" evidence="4">
    <location>
        <begin position="511"/>
        <end position="523"/>
    </location>
</feature>
<comment type="pathway">
    <text evidence="3">tRNA modification; 5-methoxycarbonylmethyl-2-thiouridine-tRNA biosynthesis.</text>
</comment>
<comment type="similarity">
    <text evidence="3">Belongs to the CTU2/NCS2 family.</text>
</comment>
<dbReference type="EMBL" id="LCWV01000015">
    <property type="protein sequence ID" value="PWI68325.1"/>
    <property type="molecule type" value="Genomic_DNA"/>
</dbReference>
<dbReference type="GO" id="GO:0005829">
    <property type="term" value="C:cytosol"/>
    <property type="evidence" value="ECO:0007669"/>
    <property type="project" value="TreeGrafter"/>
</dbReference>
<feature type="compositionally biased region" description="Pro residues" evidence="4">
    <location>
        <begin position="154"/>
        <end position="167"/>
    </location>
</feature>
<evidence type="ECO:0000313" key="6">
    <source>
        <dbReference type="Proteomes" id="UP000245956"/>
    </source>
</evidence>
<gene>
    <name evidence="3" type="primary">NCS2</name>
    <name evidence="3" type="synonym">CTU2</name>
    <name evidence="5" type="ORF">PCL_02094</name>
</gene>
<dbReference type="InterPro" id="IPR014729">
    <property type="entry name" value="Rossmann-like_a/b/a_fold"/>
</dbReference>
<proteinExistence type="inferred from homology"/>
<keyword evidence="1 3" id="KW-0963">Cytoplasm</keyword>
<dbReference type="Gene3D" id="3.40.50.620">
    <property type="entry name" value="HUPs"/>
    <property type="match status" value="1"/>
</dbReference>
<feature type="region of interest" description="Disordered" evidence="4">
    <location>
        <begin position="505"/>
        <end position="530"/>
    </location>
</feature>
<comment type="caution">
    <text evidence="5">The sequence shown here is derived from an EMBL/GenBank/DDBJ whole genome shotgun (WGS) entry which is preliminary data.</text>
</comment>
<dbReference type="Pfam" id="PF10288">
    <property type="entry name" value="CTU2"/>
    <property type="match status" value="1"/>
</dbReference>
<dbReference type="PANTHER" id="PTHR20882">
    <property type="entry name" value="CYTOPLASMIC TRNA 2-THIOLATION PROTEIN 2"/>
    <property type="match status" value="1"/>
</dbReference>
<dbReference type="UniPathway" id="UPA00988"/>
<comment type="subcellular location">
    <subcellularLocation>
        <location evidence="3">Cytoplasm</location>
    </subcellularLocation>
</comment>
<feature type="compositionally biased region" description="Low complexity" evidence="4">
    <location>
        <begin position="168"/>
        <end position="183"/>
    </location>
</feature>
<name>A0A2U3E1E1_PURLI</name>
<feature type="region of interest" description="Disordered" evidence="4">
    <location>
        <begin position="229"/>
        <end position="253"/>
    </location>
</feature>
<evidence type="ECO:0000313" key="5">
    <source>
        <dbReference type="EMBL" id="PWI68325.1"/>
    </source>
</evidence>
<dbReference type="GO" id="GO:0016783">
    <property type="term" value="F:sulfurtransferase activity"/>
    <property type="evidence" value="ECO:0007669"/>
    <property type="project" value="TreeGrafter"/>
</dbReference>
<evidence type="ECO:0000256" key="4">
    <source>
        <dbReference type="SAM" id="MobiDB-lite"/>
    </source>
</evidence>
<dbReference type="AlphaFoldDB" id="A0A2U3E1E1"/>
<dbReference type="GO" id="GO:0032447">
    <property type="term" value="P:protein urmylation"/>
    <property type="evidence" value="ECO:0007669"/>
    <property type="project" value="UniProtKB-UniRule"/>
</dbReference>
<dbReference type="GO" id="GO:0000049">
    <property type="term" value="F:tRNA binding"/>
    <property type="evidence" value="ECO:0007669"/>
    <property type="project" value="InterPro"/>
</dbReference>
<evidence type="ECO:0000256" key="2">
    <source>
        <dbReference type="ARBA" id="ARBA00022694"/>
    </source>
</evidence>
<evidence type="ECO:0000256" key="1">
    <source>
        <dbReference type="ARBA" id="ARBA00022490"/>
    </source>
</evidence>
<sequence length="544" mass="58091">MVDGAAEQPPPRPCKRCKATPAPYILRNDPTCRGRASGWKCIELTDEDEDDDDDCQHHGYEAKHADLHSLRDCYVDYVEAKAGRRLGAVARETRTSAAPAPRRYIAGLSFGASSAVMTRVLDGSAKYHSSAKKGSAAAAFEALVVHVDTDLRFNPPPPQLPSPPHSSSPPTTSSSSSSSSPRCCSPAAARLLDRYRARFPNVSFACVHLSRALRLRTVDWAALLPPGAQKPEETLEQANDANGKNGNGENSDDLERLRRFLDSLPSATARADVTRLLVRHVLLDMALAGSYSALLLGHSTTALAALTLAEVANGRGYSVPWQVNDGLYPVRTYGDDSNSNGPSGGDGAAEEEGQQQQQQQQQQRRNAAEEVQQEGTRGKKEKETTLAHVPVFYPMREVFGAEITQYLDLAPELGELVAAAAAVTSSSLSSSGTGTGSIVSHKDLSIAEVMSRYFASVEGPYEGIVANVVRTTGKLDRTAPSSSSSAPGAGLCGLCGMALDEQGDSRWAGELGDEEEEEEDDGDCIPGRSPRARLCYGCKRSVNG</sequence>
<feature type="region of interest" description="Disordered" evidence="4">
    <location>
        <begin position="151"/>
        <end position="183"/>
    </location>
</feature>
<dbReference type="HAMAP" id="MF_03054">
    <property type="entry name" value="CTU2"/>
    <property type="match status" value="1"/>
</dbReference>
<dbReference type="InterPro" id="IPR019407">
    <property type="entry name" value="CTU2"/>
</dbReference>
<feature type="compositionally biased region" description="Polar residues" evidence="4">
    <location>
        <begin position="236"/>
        <end position="249"/>
    </location>
</feature>
<dbReference type="PANTHER" id="PTHR20882:SF14">
    <property type="entry name" value="CYTOPLASMIC TRNA 2-THIOLATION PROTEIN 2"/>
    <property type="match status" value="1"/>
</dbReference>
<comment type="function">
    <text evidence="3">Plays a central role in 2-thiolation of mcm(5)S(2)U at tRNA wobble positions of tRNA(Lys), tRNA(Glu) and tRNA(Gln). May act by forming a heterodimer with NCS6 that ligates sulfur from thiocarboxylated URM1 onto the uridine of tRNAs at wobble position. Prior mcm(5) tRNA modification by the elongator complex is required for 2-thiolation. May also be involved in protein urmylation.</text>
</comment>
<evidence type="ECO:0000256" key="3">
    <source>
        <dbReference type="HAMAP-Rule" id="MF_03054"/>
    </source>
</evidence>
<protein>
    <recommendedName>
        <fullName evidence="3">Cytoplasmic tRNA 2-thiolation protein 2</fullName>
    </recommendedName>
</protein>
<dbReference type="GO" id="GO:0016779">
    <property type="term" value="F:nucleotidyltransferase activity"/>
    <property type="evidence" value="ECO:0007669"/>
    <property type="project" value="UniProtKB-UniRule"/>
</dbReference>
<organism evidence="5 6">
    <name type="scientific">Purpureocillium lilacinum</name>
    <name type="common">Paecilomyces lilacinus</name>
    <dbReference type="NCBI Taxonomy" id="33203"/>
    <lineage>
        <taxon>Eukaryota</taxon>
        <taxon>Fungi</taxon>
        <taxon>Dikarya</taxon>
        <taxon>Ascomycota</taxon>
        <taxon>Pezizomycotina</taxon>
        <taxon>Sordariomycetes</taxon>
        <taxon>Hypocreomycetidae</taxon>
        <taxon>Hypocreales</taxon>
        <taxon>Ophiocordycipitaceae</taxon>
        <taxon>Purpureocillium</taxon>
    </lineage>
</organism>
<feature type="compositionally biased region" description="Low complexity" evidence="4">
    <location>
        <begin position="354"/>
        <end position="374"/>
    </location>
</feature>
<keyword evidence="2 3" id="KW-0819">tRNA processing</keyword>